<dbReference type="AlphaFoldDB" id="A0A2N9HU50"/>
<organism evidence="4">
    <name type="scientific">Fagus sylvatica</name>
    <name type="common">Beechnut</name>
    <dbReference type="NCBI Taxonomy" id="28930"/>
    <lineage>
        <taxon>Eukaryota</taxon>
        <taxon>Viridiplantae</taxon>
        <taxon>Streptophyta</taxon>
        <taxon>Embryophyta</taxon>
        <taxon>Tracheophyta</taxon>
        <taxon>Spermatophyta</taxon>
        <taxon>Magnoliopsida</taxon>
        <taxon>eudicotyledons</taxon>
        <taxon>Gunneridae</taxon>
        <taxon>Pentapetalae</taxon>
        <taxon>rosids</taxon>
        <taxon>fabids</taxon>
        <taxon>Fagales</taxon>
        <taxon>Fagaceae</taxon>
        <taxon>Fagus</taxon>
    </lineage>
</organism>
<dbReference type="InterPro" id="IPR012951">
    <property type="entry name" value="BBE"/>
</dbReference>
<gene>
    <name evidence="4" type="ORF">FSB_LOCUS43071</name>
</gene>
<evidence type="ECO:0000256" key="1">
    <source>
        <dbReference type="ARBA" id="ARBA00022630"/>
    </source>
</evidence>
<dbReference type="Pfam" id="PF08031">
    <property type="entry name" value="BBE"/>
    <property type="match status" value="1"/>
</dbReference>
<dbReference type="Gene3D" id="3.40.462.20">
    <property type="match status" value="1"/>
</dbReference>
<dbReference type="Gene3D" id="3.30.465.10">
    <property type="match status" value="1"/>
</dbReference>
<keyword evidence="2" id="KW-0274">FAD</keyword>
<feature type="domain" description="FAD-binding PCMH-type" evidence="3">
    <location>
        <begin position="53"/>
        <end position="135"/>
    </location>
</feature>
<dbReference type="InterPro" id="IPR036318">
    <property type="entry name" value="FAD-bd_PCMH-like_sf"/>
</dbReference>
<accession>A0A2N9HU50</accession>
<evidence type="ECO:0000313" key="4">
    <source>
        <dbReference type="EMBL" id="SPD15189.1"/>
    </source>
</evidence>
<dbReference type="InterPro" id="IPR016169">
    <property type="entry name" value="FAD-bd_PCMH_sub2"/>
</dbReference>
<dbReference type="InterPro" id="IPR016166">
    <property type="entry name" value="FAD-bd_PCMH"/>
</dbReference>
<sequence length="419" mass="47606">MHESHVQATILCASIMACKSEYEVVAMTMRAFHMLAQQLVEVYYRIAEKSKEHGLPAAAGLSIGTGGHFSGGGYGNLMRKYGLSEDNIIDAQLVNVNGKILDRKSMGEDLFWAIRGGGGSSFGVILSWKIKLVRVPAIVTMVNVTRTLKEGATNIAYQWQYVGHKLPKELFIRVMPQVVKASEEGKNTLVIYFIGLFLGKTKALLPLVNESFPELGLQQKVCNEMSWVESTVLWADHPIGTSINVLLERPKQPKKFFKSKSNYVKEIIPKAEWESIWKLMINAGNVFMQWNSYGGRMHEISEFETPFPHRAGNLFLIQYFFYWTEEGIEITNHYLNSSKALYDAMTPYVSKSPREAFFCYRDLDIGANSNNYTKFDNGEVYGAKYFKGNFERLVRVKTMVDPVNFFKNEQSIPPLPNYK</sequence>
<dbReference type="SUPFAM" id="SSF56176">
    <property type="entry name" value="FAD-binding/transporter-associated domain-like"/>
    <property type="match status" value="1"/>
</dbReference>
<keyword evidence="1" id="KW-0285">Flavoprotein</keyword>
<evidence type="ECO:0000256" key="2">
    <source>
        <dbReference type="ARBA" id="ARBA00022827"/>
    </source>
</evidence>
<proteinExistence type="predicted"/>
<dbReference type="GO" id="GO:0016491">
    <property type="term" value="F:oxidoreductase activity"/>
    <property type="evidence" value="ECO:0007669"/>
    <property type="project" value="InterPro"/>
</dbReference>
<dbReference type="EMBL" id="OIVN01004056">
    <property type="protein sequence ID" value="SPD15189.1"/>
    <property type="molecule type" value="Genomic_DNA"/>
</dbReference>
<reference evidence="4" key="1">
    <citation type="submission" date="2018-02" db="EMBL/GenBank/DDBJ databases">
        <authorList>
            <person name="Cohen D.B."/>
            <person name="Kent A.D."/>
        </authorList>
    </citation>
    <scope>NUCLEOTIDE SEQUENCE</scope>
</reference>
<dbReference type="PANTHER" id="PTHR32448">
    <property type="entry name" value="OS08G0158400 PROTEIN"/>
    <property type="match status" value="1"/>
</dbReference>
<protein>
    <recommendedName>
        <fullName evidence="3">FAD-binding PCMH-type domain-containing protein</fullName>
    </recommendedName>
</protein>
<name>A0A2N9HU50_FAGSY</name>
<dbReference type="PROSITE" id="PS51387">
    <property type="entry name" value="FAD_PCMH"/>
    <property type="match status" value="1"/>
</dbReference>
<evidence type="ECO:0000259" key="3">
    <source>
        <dbReference type="PROSITE" id="PS51387"/>
    </source>
</evidence>
<dbReference type="GO" id="GO:0071949">
    <property type="term" value="F:FAD binding"/>
    <property type="evidence" value="ECO:0007669"/>
    <property type="project" value="InterPro"/>
</dbReference>